<dbReference type="CDD" id="cd02874">
    <property type="entry name" value="GH18_CFLE_spore_hydrolase"/>
    <property type="match status" value="1"/>
</dbReference>
<feature type="domain" description="LysM" evidence="6">
    <location>
        <begin position="53"/>
        <end position="96"/>
    </location>
</feature>
<evidence type="ECO:0000313" key="9">
    <source>
        <dbReference type="Proteomes" id="UP000473885"/>
    </source>
</evidence>
<dbReference type="SUPFAM" id="SSF51445">
    <property type="entry name" value="(Trans)glycosidases"/>
    <property type="match status" value="1"/>
</dbReference>
<evidence type="ECO:0000256" key="1">
    <source>
        <dbReference type="ARBA" id="ARBA00022801"/>
    </source>
</evidence>
<dbReference type="PROSITE" id="PS01095">
    <property type="entry name" value="GH18_1"/>
    <property type="match status" value="1"/>
</dbReference>
<dbReference type="Gene3D" id="3.10.350.10">
    <property type="entry name" value="LysM domain"/>
    <property type="match status" value="2"/>
</dbReference>
<dbReference type="PROSITE" id="PS51781">
    <property type="entry name" value="SH3B"/>
    <property type="match status" value="1"/>
</dbReference>
<feature type="domain" description="GH18" evidence="7">
    <location>
        <begin position="170"/>
        <end position="502"/>
    </location>
</feature>
<dbReference type="GO" id="GO:0008061">
    <property type="term" value="F:chitin binding"/>
    <property type="evidence" value="ECO:0007669"/>
    <property type="project" value="InterPro"/>
</dbReference>
<dbReference type="Gene3D" id="3.10.50.10">
    <property type="match status" value="1"/>
</dbReference>
<evidence type="ECO:0000259" key="5">
    <source>
        <dbReference type="PROSITE" id="PS51781"/>
    </source>
</evidence>
<dbReference type="CDD" id="cd00118">
    <property type="entry name" value="LysM"/>
    <property type="match status" value="2"/>
</dbReference>
<accession>A0A6M0RCI9</accession>
<dbReference type="Pfam" id="PF00704">
    <property type="entry name" value="Glyco_hydro_18"/>
    <property type="match status" value="1"/>
</dbReference>
<dbReference type="SMART" id="SM00257">
    <property type="entry name" value="LysM"/>
    <property type="match status" value="2"/>
</dbReference>
<dbReference type="Proteomes" id="UP000473885">
    <property type="component" value="Unassembled WGS sequence"/>
</dbReference>
<dbReference type="SMART" id="SM00636">
    <property type="entry name" value="Glyco_18"/>
    <property type="match status" value="1"/>
</dbReference>
<keyword evidence="1 3" id="KW-0378">Hydrolase</keyword>
<protein>
    <submittedName>
        <fullName evidence="8">LysM peptidoglycan-binding domain-containing protein</fullName>
    </submittedName>
</protein>
<keyword evidence="9" id="KW-1185">Reference proteome</keyword>
<evidence type="ECO:0000256" key="3">
    <source>
        <dbReference type="RuleBase" id="RU000489"/>
    </source>
</evidence>
<evidence type="ECO:0000313" key="8">
    <source>
        <dbReference type="EMBL" id="NEZ46888.1"/>
    </source>
</evidence>
<gene>
    <name evidence="8" type="ORF">FDF74_06625</name>
</gene>
<dbReference type="InterPro" id="IPR001579">
    <property type="entry name" value="Glyco_hydro_18_chit_AS"/>
</dbReference>
<dbReference type="PROSITE" id="PS51910">
    <property type="entry name" value="GH18_2"/>
    <property type="match status" value="1"/>
</dbReference>
<dbReference type="Pfam" id="PF08239">
    <property type="entry name" value="SH3_3"/>
    <property type="match status" value="1"/>
</dbReference>
<evidence type="ECO:0000256" key="2">
    <source>
        <dbReference type="ARBA" id="ARBA00023295"/>
    </source>
</evidence>
<dbReference type="InterPro" id="IPR001223">
    <property type="entry name" value="Glyco_hydro18_cat"/>
</dbReference>
<proteinExistence type="inferred from homology"/>
<dbReference type="InterPro" id="IPR029070">
    <property type="entry name" value="Chitinase_insertion_sf"/>
</dbReference>
<sequence length="504" mass="57366">MWRQPNVVYRVKKGDTLFNIGRSYGISVEELKQYNGLTSNELYIGQELFIPVSVYTVKPQDSLYLIAEKFNTTVKSLVVLNNLPSTNLDIGQILQIPLYTEAIVTSDIANIRREDSLNSDILYRMVKGAKLPILKVQGQWYKVRLFNGNEAFVSSTVTEFKTYGTMKPVSAIDGFYTLSEGPTLPSSYNSFINNINSLSEVAMFIFRIDENNATQIEKFGQFTDDEISNLVNIAHKNNLKMLALVHNLLYKNGGVNFAKNLVKELVSTKENRAIFINNIIELIRRYNFDGVNIDIEDVHIEDREKLSLLYLELGAALRKNGYYFSVSIPARVSDEPFNPFSDPFDYSVIGSTVDQFIVMLYNEHGWPGSGPGPVVSIGWMNRVLNYTITRVSRKKVVGAVSVFGFDFNLTTGGNTYVTYEMAVDLARKYNKEIIFDETTKTPMFSYISESGDKHEVWFEDKDSIYAKIQLASQKGIRGVALWRLGMEDPEIWNMIRNDVVVERY</sequence>
<feature type="domain" description="SH3b" evidence="5">
    <location>
        <begin position="99"/>
        <end position="162"/>
    </location>
</feature>
<dbReference type="InterPro" id="IPR017853">
    <property type="entry name" value="GH"/>
</dbReference>
<dbReference type="PANTHER" id="PTHR46066">
    <property type="entry name" value="CHITINASE DOMAIN-CONTAINING PROTEIN 1 FAMILY MEMBER"/>
    <property type="match status" value="1"/>
</dbReference>
<dbReference type="Gene3D" id="3.20.20.80">
    <property type="entry name" value="Glycosidases"/>
    <property type="match status" value="1"/>
</dbReference>
<dbReference type="SUPFAM" id="SSF54106">
    <property type="entry name" value="LysM domain"/>
    <property type="match status" value="2"/>
</dbReference>
<dbReference type="SMART" id="SM00287">
    <property type="entry name" value="SH3b"/>
    <property type="match status" value="1"/>
</dbReference>
<dbReference type="PROSITE" id="PS51782">
    <property type="entry name" value="LYSM"/>
    <property type="match status" value="2"/>
</dbReference>
<feature type="domain" description="LysM" evidence="6">
    <location>
        <begin position="7"/>
        <end position="50"/>
    </location>
</feature>
<comment type="caution">
    <text evidence="8">The sequence shown here is derived from an EMBL/GenBank/DDBJ whole genome shotgun (WGS) entry which is preliminary data.</text>
</comment>
<dbReference type="InterPro" id="IPR003646">
    <property type="entry name" value="SH3-like_bac-type"/>
</dbReference>
<dbReference type="EMBL" id="SXDP01000004">
    <property type="protein sequence ID" value="NEZ46888.1"/>
    <property type="molecule type" value="Genomic_DNA"/>
</dbReference>
<dbReference type="InterPro" id="IPR011583">
    <property type="entry name" value="Chitinase_II/V-like_cat"/>
</dbReference>
<reference evidence="8 9" key="1">
    <citation type="submission" date="2019-04" db="EMBL/GenBank/DDBJ databases">
        <title>Genome sequencing of Clostridium botulinum Groups I-IV and Clostridium butyricum.</title>
        <authorList>
            <person name="Brunt J."/>
            <person name="Van Vliet A.H.M."/>
            <person name="Stringer S.C."/>
            <person name="Carter A.T."/>
            <person name="Peck M.W."/>
        </authorList>
    </citation>
    <scope>NUCLEOTIDE SEQUENCE [LARGE SCALE GENOMIC DNA]</scope>
    <source>
        <strain evidence="8 9">IFR 18/094</strain>
    </source>
</reference>
<evidence type="ECO:0000259" key="6">
    <source>
        <dbReference type="PROSITE" id="PS51782"/>
    </source>
</evidence>
<evidence type="ECO:0000256" key="4">
    <source>
        <dbReference type="RuleBase" id="RU004453"/>
    </source>
</evidence>
<dbReference type="GO" id="GO:0004553">
    <property type="term" value="F:hydrolase activity, hydrolyzing O-glycosyl compounds"/>
    <property type="evidence" value="ECO:0007669"/>
    <property type="project" value="InterPro"/>
</dbReference>
<dbReference type="PANTHER" id="PTHR46066:SF2">
    <property type="entry name" value="CHITINASE DOMAIN-CONTAINING PROTEIN 1"/>
    <property type="match status" value="1"/>
</dbReference>
<keyword evidence="2 3" id="KW-0326">Glycosidase</keyword>
<dbReference type="AlphaFoldDB" id="A0A6M0RCI9"/>
<evidence type="ECO:0000259" key="7">
    <source>
        <dbReference type="PROSITE" id="PS51910"/>
    </source>
</evidence>
<dbReference type="InterPro" id="IPR041704">
    <property type="entry name" value="CFLE_GH18"/>
</dbReference>
<dbReference type="InterPro" id="IPR036779">
    <property type="entry name" value="LysM_dom_sf"/>
</dbReference>
<name>A0A6M0RCI9_9CLOT</name>
<dbReference type="Gene3D" id="2.30.30.40">
    <property type="entry name" value="SH3 Domains"/>
    <property type="match status" value="1"/>
</dbReference>
<comment type="similarity">
    <text evidence="4">Belongs to the glycosyl hydrolase 18 family.</text>
</comment>
<dbReference type="InterPro" id="IPR018392">
    <property type="entry name" value="LysM"/>
</dbReference>
<dbReference type="Pfam" id="PF01476">
    <property type="entry name" value="LysM"/>
    <property type="match status" value="2"/>
</dbReference>
<organism evidence="8 9">
    <name type="scientific">Clostridium niameyense</name>
    <dbReference type="NCBI Taxonomy" id="1622073"/>
    <lineage>
        <taxon>Bacteria</taxon>
        <taxon>Bacillati</taxon>
        <taxon>Bacillota</taxon>
        <taxon>Clostridia</taxon>
        <taxon>Eubacteriales</taxon>
        <taxon>Clostridiaceae</taxon>
        <taxon>Clostridium</taxon>
    </lineage>
</organism>
<dbReference type="GO" id="GO:0005975">
    <property type="term" value="P:carbohydrate metabolic process"/>
    <property type="evidence" value="ECO:0007669"/>
    <property type="project" value="InterPro"/>
</dbReference>
<dbReference type="RefSeq" id="WP_163249061.1">
    <property type="nucleotide sequence ID" value="NZ_SXDP01000004.1"/>
</dbReference>